<dbReference type="OrthoDB" id="262547at2759"/>
<keyword evidence="2" id="KW-1185">Reference proteome</keyword>
<dbReference type="PANTHER" id="PTHR34144:SF7">
    <property type="entry name" value="EXPORT PROTEIN (CAP59), PUTATIVE (AFU_ORTHOLOGUE AFUA_7G05020)-RELATED"/>
    <property type="match status" value="1"/>
</dbReference>
<protein>
    <recommendedName>
        <fullName evidence="3">Polysaccharide export protein</fullName>
    </recommendedName>
</protein>
<evidence type="ECO:0000313" key="1">
    <source>
        <dbReference type="EMBL" id="KAF1958816.1"/>
    </source>
</evidence>
<dbReference type="Pfam" id="PF11735">
    <property type="entry name" value="CAP59_mtransfer"/>
    <property type="match status" value="1"/>
</dbReference>
<dbReference type="AlphaFoldDB" id="A0A6A5U7F8"/>
<dbReference type="InterPro" id="IPR021047">
    <property type="entry name" value="Mannosyltransferase_CMT1"/>
</dbReference>
<dbReference type="PANTHER" id="PTHR34144">
    <property type="entry name" value="CHROMOSOME 8, WHOLE GENOME SHOTGUN SEQUENCE"/>
    <property type="match status" value="1"/>
</dbReference>
<accession>A0A6A5U7F8</accession>
<reference evidence="1" key="1">
    <citation type="journal article" date="2020" name="Stud. Mycol.">
        <title>101 Dothideomycetes genomes: a test case for predicting lifestyles and emergence of pathogens.</title>
        <authorList>
            <person name="Haridas S."/>
            <person name="Albert R."/>
            <person name="Binder M."/>
            <person name="Bloem J."/>
            <person name="Labutti K."/>
            <person name="Salamov A."/>
            <person name="Andreopoulos B."/>
            <person name="Baker S."/>
            <person name="Barry K."/>
            <person name="Bills G."/>
            <person name="Bluhm B."/>
            <person name="Cannon C."/>
            <person name="Castanera R."/>
            <person name="Culley D."/>
            <person name="Daum C."/>
            <person name="Ezra D."/>
            <person name="Gonzalez J."/>
            <person name="Henrissat B."/>
            <person name="Kuo A."/>
            <person name="Liang C."/>
            <person name="Lipzen A."/>
            <person name="Lutzoni F."/>
            <person name="Magnuson J."/>
            <person name="Mondo S."/>
            <person name="Nolan M."/>
            <person name="Ohm R."/>
            <person name="Pangilinan J."/>
            <person name="Park H.-J."/>
            <person name="Ramirez L."/>
            <person name="Alfaro M."/>
            <person name="Sun H."/>
            <person name="Tritt A."/>
            <person name="Yoshinaga Y."/>
            <person name="Zwiers L.-H."/>
            <person name="Turgeon B."/>
            <person name="Goodwin S."/>
            <person name="Spatafora J."/>
            <person name="Crous P."/>
            <person name="Grigoriev I."/>
        </authorList>
    </citation>
    <scope>NUCLEOTIDE SEQUENCE</scope>
    <source>
        <strain evidence="1">CBS 675.92</strain>
    </source>
</reference>
<gene>
    <name evidence="1" type="ORF">CC80DRAFT_20570</name>
</gene>
<evidence type="ECO:0008006" key="3">
    <source>
        <dbReference type="Google" id="ProtNLM"/>
    </source>
</evidence>
<dbReference type="Proteomes" id="UP000800035">
    <property type="component" value="Unassembled WGS sequence"/>
</dbReference>
<name>A0A6A5U7F8_9PLEO</name>
<sequence>MLIHRNRTLNRLLRHPFLRFFLALLFVWDTLHILNIHFQQATNGHTSELPPKNEKRIYIAAHHWNSGRLLRDRWSNALIALVTELGIPNIYVSIFESGSYDDTKGALRELDLTLADLGVDRKITLSDVSHHDEITKQPGEGWIKIPDGNLALRRIPFLANLRNQVLVTLEELGRNGQKFDTVLFLNDVVFEPSDVLRLLNTNHGEFAAACSLDFTAPPAIYDTFALRDSVGHEVLMQTYPYFRSSASRHAAQRHLPVPVSSCWNGMVAMPAAPFLAENPLRFRAIPDSLAAFHVEGSECCLIHADNHWSTKKGVFLNPNVRVAYNGTSFDALRAIPEMGIWDVYKGIWKNRLLRWTSSPVLKEWVVGNRVKRWRKEHQKEVEPGKFCLVNEMQVIHEKGWRHV</sequence>
<organism evidence="1 2">
    <name type="scientific">Byssothecium circinans</name>
    <dbReference type="NCBI Taxonomy" id="147558"/>
    <lineage>
        <taxon>Eukaryota</taxon>
        <taxon>Fungi</taxon>
        <taxon>Dikarya</taxon>
        <taxon>Ascomycota</taxon>
        <taxon>Pezizomycotina</taxon>
        <taxon>Dothideomycetes</taxon>
        <taxon>Pleosporomycetidae</taxon>
        <taxon>Pleosporales</taxon>
        <taxon>Massarineae</taxon>
        <taxon>Massarinaceae</taxon>
        <taxon>Byssothecium</taxon>
    </lineage>
</organism>
<proteinExistence type="predicted"/>
<dbReference type="EMBL" id="ML976986">
    <property type="protein sequence ID" value="KAF1958816.1"/>
    <property type="molecule type" value="Genomic_DNA"/>
</dbReference>
<evidence type="ECO:0000313" key="2">
    <source>
        <dbReference type="Proteomes" id="UP000800035"/>
    </source>
</evidence>